<evidence type="ECO:0000256" key="1">
    <source>
        <dbReference type="ARBA" id="ARBA00007381"/>
    </source>
</evidence>
<dbReference type="PANTHER" id="PTHR14187:SF5">
    <property type="entry name" value="HEAT SHOCK 70 KDA PROTEIN 12A"/>
    <property type="match status" value="1"/>
</dbReference>
<dbReference type="InterPro" id="IPR043129">
    <property type="entry name" value="ATPase_NBD"/>
</dbReference>
<name>A0A8C1VDN1_CYPCA</name>
<dbReference type="GO" id="GO:0005524">
    <property type="term" value="F:ATP binding"/>
    <property type="evidence" value="ECO:0007669"/>
    <property type="project" value="UniProtKB-KW"/>
</dbReference>
<dbReference type="SUPFAM" id="SSF53067">
    <property type="entry name" value="Actin-like ATPase domain"/>
    <property type="match status" value="2"/>
</dbReference>
<dbReference type="Proteomes" id="UP000694701">
    <property type="component" value="Unplaced"/>
</dbReference>
<keyword evidence="3" id="KW-0067">ATP-binding</keyword>
<dbReference type="Proteomes" id="UP000694700">
    <property type="component" value="Unplaced"/>
</dbReference>
<evidence type="ECO:0000256" key="2">
    <source>
        <dbReference type="ARBA" id="ARBA00022741"/>
    </source>
</evidence>
<dbReference type="Pfam" id="PF00012">
    <property type="entry name" value="HSP70"/>
    <property type="match status" value="1"/>
</dbReference>
<organism evidence="4 5">
    <name type="scientific">Cyprinus carpio</name>
    <name type="common">Common carp</name>
    <dbReference type="NCBI Taxonomy" id="7962"/>
    <lineage>
        <taxon>Eukaryota</taxon>
        <taxon>Metazoa</taxon>
        <taxon>Chordata</taxon>
        <taxon>Craniata</taxon>
        <taxon>Vertebrata</taxon>
        <taxon>Euteleostomi</taxon>
        <taxon>Actinopterygii</taxon>
        <taxon>Neopterygii</taxon>
        <taxon>Teleostei</taxon>
        <taxon>Ostariophysi</taxon>
        <taxon>Cypriniformes</taxon>
        <taxon>Cyprinidae</taxon>
        <taxon>Cyprininae</taxon>
        <taxon>Cyprinus</taxon>
    </lineage>
</organism>
<keyword evidence="2" id="KW-0547">Nucleotide-binding</keyword>
<protein>
    <submittedName>
        <fullName evidence="4">Heat shock protein family A (Hsp70) member 12A.1</fullName>
    </submittedName>
</protein>
<dbReference type="PANTHER" id="PTHR14187">
    <property type="entry name" value="ALPHA KINASE/ELONGATION FACTOR 2 KINASE"/>
    <property type="match status" value="1"/>
</dbReference>
<dbReference type="Gene3D" id="3.30.420.40">
    <property type="match status" value="2"/>
</dbReference>
<dbReference type="Ensembl" id="ENSCCRT00015052227.1">
    <property type="protein sequence ID" value="ENSCCRP00015050532.1"/>
    <property type="gene ID" value="ENSCCRG00015020856.1"/>
</dbReference>
<reference evidence="4" key="1">
    <citation type="submission" date="2025-05" db="UniProtKB">
        <authorList>
            <consortium name="Ensembl"/>
        </authorList>
    </citation>
    <scope>IDENTIFICATION</scope>
</reference>
<sequence>MANSLLYIAIDFGTSYSGYAFNFSEEVKDTVRVSLWTTENGEKTSKTPTCILFDEDKNFLKFGYEAMLTYTRSTTKMQAKNQYLFQHFKMELYDKEIDRNLMITAENGAQMKALTVFSESLRYLKDHALKRIEKNTSEKRFVASDVTWVLTVPAIWNAAAKQFMREAAVEAGLVTESDPERLIFALEPEAASVYCMQLPKDGFIAEDFSNDVLKQSPGTQYMVVDCGGGTIDITVHEVVEEGHLKELHAASGNDMGGQRVDGNIISFLKDIFSEEIFDKFEQEHPTELLKLKCEIANLKSYNTDVTIWCPLNLKEIASQRQSMECYFEGVCGVKWEDGAIMIEIRQLRRFFDNSLRAIEKNIKQILKSTELRTEYMLLVGGYSQSPTLLEFMQKHFGSRHKILCPDEPQVAILKGAIIYGKKPTVVNSRISNLTYGFATSITFNESVHKGKSKYVNSLGEEYCDVIFEKLVSKGESVLCDELRVFTRWPVNPTQTSMKFRFYSTKRQNVTYVDDWGVECIGSLTVGMPNTDKGMSRKVRLEVQFGSTEMKATATDLESVETKSARFDFMSK</sequence>
<dbReference type="InterPro" id="IPR013126">
    <property type="entry name" value="Hsp_70_fam"/>
</dbReference>
<dbReference type="CDD" id="cd10229">
    <property type="entry name" value="ASKHA_NBD_HSP70_HSPA12"/>
    <property type="match status" value="1"/>
</dbReference>
<comment type="similarity">
    <text evidence="1">Belongs to the heat shock protein 70 family.</text>
</comment>
<evidence type="ECO:0000256" key="3">
    <source>
        <dbReference type="ARBA" id="ARBA00022840"/>
    </source>
</evidence>
<accession>A0A8C1VDN1</accession>
<dbReference type="GO" id="GO:0140662">
    <property type="term" value="F:ATP-dependent protein folding chaperone"/>
    <property type="evidence" value="ECO:0007669"/>
    <property type="project" value="InterPro"/>
</dbReference>
<proteinExistence type="inferred from homology"/>
<evidence type="ECO:0000313" key="5">
    <source>
        <dbReference type="Proteomes" id="UP000694700"/>
    </source>
</evidence>
<dbReference type="AlphaFoldDB" id="A0A8C1VDN1"/>
<dbReference type="Ensembl" id="ENSCCRT00020005975.1">
    <property type="protein sequence ID" value="ENSCCRP00020005279.1"/>
    <property type="gene ID" value="ENSCCRG00020002964.1"/>
</dbReference>
<evidence type="ECO:0000313" key="4">
    <source>
        <dbReference type="Ensembl" id="ENSCCRP00015050532.1"/>
    </source>
</evidence>